<feature type="signal peptide" evidence="1">
    <location>
        <begin position="1"/>
        <end position="31"/>
    </location>
</feature>
<gene>
    <name evidence="5" type="ORF">ACFO6W_05710</name>
</gene>
<keyword evidence="1" id="KW-0732">Signal</keyword>
<dbReference type="RefSeq" id="WP_379994414.1">
    <property type="nucleotide sequence ID" value="NZ_JBHSGN010000050.1"/>
</dbReference>
<dbReference type="Proteomes" id="UP001596023">
    <property type="component" value="Unassembled WGS sequence"/>
</dbReference>
<proteinExistence type="predicted"/>
<dbReference type="EMBL" id="JBHSGN010000050">
    <property type="protein sequence ID" value="MFC4673179.1"/>
    <property type="molecule type" value="Genomic_DNA"/>
</dbReference>
<keyword evidence="5" id="KW-0378">Hydrolase</keyword>
<evidence type="ECO:0000313" key="5">
    <source>
        <dbReference type="EMBL" id="MFC4673179.1"/>
    </source>
</evidence>
<sequence length="770" mass="87288">MKKNERFRLFSNKIVAMIALLLLCTCGSHIKADSISPNVVQPPMLLHYDRPATVWMTSALPIGNGELGAMFFGGIEHEHIQFNEKTLWKGSTSSRGAYQSFGDLYIDFPEHDEVTNYRRELSLDNAIGKVSYDIDDVRYVREYFASSPDSMIIIRISTPKKKGKVTLSVCMETEHNVIQSVSSNFITFRGKFDILSYEAQACILNEGGVLISDNNRITVSNADAVTILLTAATNYTITSNDYLGESPQQLHERLSKRISNLSTKSYAELKHAHLTDYKPLFDRVKFSLDVPMPDMTTDKLVGLHTDNLYLDMLYFQYGRYLMLASSRGMNLPNNLQGIWNNNNMPPWECDIHTNINIQMNYWPAESTNLSECHLPFINYINTEALRENGSFRNLAASEGNRGWALKTQCNIFAYTDWNINRPANAWYCMHLWQHYAYTNDIIYLSKTAFPIMKATCEYWFDRLQEDPNTGKLIAPDEWSPEQGPWQDGVAYAQQLIWELFNQTLKAITVVDADPVFTAELKDKFAHLDNGLEIGSRGQIKEWKTDTEGLDNQSNQHRHLSHLIGLYPGNQISYHKDSLYADAAKITLTSRGDEGMGWSRAWKISCWARLFDGDHAYKLLKSALNLTDITIVSMNNQDGGVYENLLDAHPPFQIDGNFGATAGMSEMLIQSNMGFIRLLAALPSAWPAGSIDGLKTEGNFTLRLVWKNAKPVECSVYSGSGNRCVLYYPDIHIAKVMDNAGNRVDFEQMGKNKICFSTVKGQEYKIIFDMK</sequence>
<dbReference type="Pfam" id="PF14498">
    <property type="entry name" value="Glyco_hyd_65N_2"/>
    <property type="match status" value="2"/>
</dbReference>
<name>A0ABV9KSR9_9BACT</name>
<dbReference type="InterPro" id="IPR054363">
    <property type="entry name" value="GH95_cat"/>
</dbReference>
<protein>
    <submittedName>
        <fullName evidence="5">Glycoside hydrolase N-terminal domain-containing protein</fullName>
    </submittedName>
</protein>
<dbReference type="InterPro" id="IPR008928">
    <property type="entry name" value="6-hairpin_glycosidase_sf"/>
</dbReference>
<evidence type="ECO:0000313" key="6">
    <source>
        <dbReference type="Proteomes" id="UP001596023"/>
    </source>
</evidence>
<evidence type="ECO:0000259" key="3">
    <source>
        <dbReference type="Pfam" id="PF21307"/>
    </source>
</evidence>
<dbReference type="Gene3D" id="2.60.40.1180">
    <property type="entry name" value="Golgi alpha-mannosidase II"/>
    <property type="match status" value="1"/>
</dbReference>
<dbReference type="InterPro" id="IPR027414">
    <property type="entry name" value="GH95_N_dom"/>
</dbReference>
<dbReference type="InterPro" id="IPR013780">
    <property type="entry name" value="Glyco_hydro_b"/>
</dbReference>
<dbReference type="Pfam" id="PF22124">
    <property type="entry name" value="Glyco_hydro_95_cat"/>
    <property type="match status" value="1"/>
</dbReference>
<feature type="domain" description="Glycosyl hydrolase family 95 catalytic" evidence="4">
    <location>
        <begin position="265"/>
        <end position="667"/>
    </location>
</feature>
<evidence type="ECO:0000259" key="2">
    <source>
        <dbReference type="Pfam" id="PF14498"/>
    </source>
</evidence>
<dbReference type="PANTHER" id="PTHR31084:SF19">
    <property type="entry name" value="GLYCOSYL HYDROLASE FAMILY 95 N-TERMINAL DOMAIN-CONTAINING PROTEIN"/>
    <property type="match status" value="1"/>
</dbReference>
<dbReference type="PANTHER" id="PTHR31084">
    <property type="entry name" value="ALPHA-L-FUCOSIDASE 2"/>
    <property type="match status" value="1"/>
</dbReference>
<evidence type="ECO:0000256" key="1">
    <source>
        <dbReference type="SAM" id="SignalP"/>
    </source>
</evidence>
<dbReference type="InterPro" id="IPR012341">
    <property type="entry name" value="6hp_glycosidase-like_sf"/>
</dbReference>
<feature type="chain" id="PRO_5047067784" evidence="1">
    <location>
        <begin position="32"/>
        <end position="770"/>
    </location>
</feature>
<dbReference type="SUPFAM" id="SSF48208">
    <property type="entry name" value="Six-hairpin glycosidases"/>
    <property type="match status" value="1"/>
</dbReference>
<organism evidence="5 6">
    <name type="scientific">Dysgonomonas termitidis</name>
    <dbReference type="NCBI Taxonomy" id="1516126"/>
    <lineage>
        <taxon>Bacteria</taxon>
        <taxon>Pseudomonadati</taxon>
        <taxon>Bacteroidota</taxon>
        <taxon>Bacteroidia</taxon>
        <taxon>Bacteroidales</taxon>
        <taxon>Dysgonomonadaceae</taxon>
        <taxon>Dysgonomonas</taxon>
    </lineage>
</organism>
<reference evidence="6" key="1">
    <citation type="journal article" date="2019" name="Int. J. Syst. Evol. Microbiol.">
        <title>The Global Catalogue of Microorganisms (GCM) 10K type strain sequencing project: providing services to taxonomists for standard genome sequencing and annotation.</title>
        <authorList>
            <consortium name="The Broad Institute Genomics Platform"/>
            <consortium name="The Broad Institute Genome Sequencing Center for Infectious Disease"/>
            <person name="Wu L."/>
            <person name="Ma J."/>
        </authorList>
    </citation>
    <scope>NUCLEOTIDE SEQUENCE [LARGE SCALE GENOMIC DNA]</scope>
    <source>
        <strain evidence="6">CCUG 66188</strain>
    </source>
</reference>
<dbReference type="PIRSF" id="PIRSF007663">
    <property type="entry name" value="UCP007663"/>
    <property type="match status" value="1"/>
</dbReference>
<feature type="domain" description="Glycosyl hydrolase family 95 N-terminal" evidence="2">
    <location>
        <begin position="96"/>
        <end position="236"/>
    </location>
</feature>
<feature type="domain" description="Alpha fucosidase A-like C-terminal" evidence="3">
    <location>
        <begin position="669"/>
        <end position="765"/>
    </location>
</feature>
<dbReference type="InterPro" id="IPR049053">
    <property type="entry name" value="AFCA-like_C"/>
</dbReference>
<dbReference type="GO" id="GO:0016787">
    <property type="term" value="F:hydrolase activity"/>
    <property type="evidence" value="ECO:0007669"/>
    <property type="project" value="UniProtKB-KW"/>
</dbReference>
<feature type="domain" description="Glycosyl hydrolase family 95 N-terminal" evidence="2">
    <location>
        <begin position="46"/>
        <end position="94"/>
    </location>
</feature>
<dbReference type="Gene3D" id="2.70.98.50">
    <property type="entry name" value="putative glycoside hydrolase family protein from bacillus halodurans"/>
    <property type="match status" value="1"/>
</dbReference>
<dbReference type="InterPro" id="IPR016518">
    <property type="entry name" value="Alpha-L-fucosidase"/>
</dbReference>
<evidence type="ECO:0000259" key="4">
    <source>
        <dbReference type="Pfam" id="PF22124"/>
    </source>
</evidence>
<keyword evidence="6" id="KW-1185">Reference proteome</keyword>
<dbReference type="Gene3D" id="1.50.10.10">
    <property type="match status" value="1"/>
</dbReference>
<comment type="caution">
    <text evidence="5">The sequence shown here is derived from an EMBL/GenBank/DDBJ whole genome shotgun (WGS) entry which is preliminary data.</text>
</comment>
<dbReference type="Pfam" id="PF21307">
    <property type="entry name" value="Glyco_hydro_95_C"/>
    <property type="match status" value="1"/>
</dbReference>
<accession>A0ABV9KSR9</accession>